<feature type="region of interest" description="Disordered" evidence="2">
    <location>
        <begin position="19"/>
        <end position="64"/>
    </location>
</feature>
<keyword evidence="1" id="KW-0175">Coiled coil</keyword>
<dbReference type="Gramene" id="KOM42496">
    <property type="protein sequence ID" value="KOM42496"/>
    <property type="gene ID" value="LR48_Vigan05g010000"/>
</dbReference>
<dbReference type="Pfam" id="PF04782">
    <property type="entry name" value="DUF632"/>
    <property type="match status" value="1"/>
</dbReference>
<name>A0A0L9UIJ1_PHAAN</name>
<evidence type="ECO:0000313" key="5">
    <source>
        <dbReference type="EMBL" id="KOM42496.1"/>
    </source>
</evidence>
<keyword evidence="3" id="KW-1133">Transmembrane helix</keyword>
<dbReference type="EMBL" id="CM003375">
    <property type="protein sequence ID" value="KOM42496.1"/>
    <property type="molecule type" value="Genomic_DNA"/>
</dbReference>
<feature type="transmembrane region" description="Helical" evidence="3">
    <location>
        <begin position="794"/>
        <end position="814"/>
    </location>
</feature>
<keyword evidence="3" id="KW-0812">Transmembrane</keyword>
<evidence type="ECO:0000313" key="6">
    <source>
        <dbReference type="Proteomes" id="UP000053144"/>
    </source>
</evidence>
<feature type="compositionally biased region" description="Basic and acidic residues" evidence="2">
    <location>
        <begin position="53"/>
        <end position="64"/>
    </location>
</feature>
<accession>A0A0L9UIJ1</accession>
<keyword evidence="3" id="KW-0472">Membrane</keyword>
<proteinExistence type="predicted"/>
<feature type="domain" description="DUF632" evidence="4">
    <location>
        <begin position="551"/>
        <end position="583"/>
    </location>
</feature>
<feature type="compositionally biased region" description="Basic and acidic residues" evidence="2">
    <location>
        <begin position="396"/>
        <end position="420"/>
    </location>
</feature>
<dbReference type="Proteomes" id="UP000053144">
    <property type="component" value="Chromosome 5"/>
</dbReference>
<dbReference type="InterPro" id="IPR012677">
    <property type="entry name" value="Nucleotide-bd_a/b_plait_sf"/>
</dbReference>
<dbReference type="GO" id="GO:0003676">
    <property type="term" value="F:nucleic acid binding"/>
    <property type="evidence" value="ECO:0007669"/>
    <property type="project" value="InterPro"/>
</dbReference>
<feature type="compositionally biased region" description="Basic and acidic residues" evidence="2">
    <location>
        <begin position="197"/>
        <end position="208"/>
    </location>
</feature>
<feature type="region of interest" description="Disordered" evidence="2">
    <location>
        <begin position="298"/>
        <end position="334"/>
    </location>
</feature>
<feature type="region of interest" description="Disordered" evidence="2">
    <location>
        <begin position="163"/>
        <end position="208"/>
    </location>
</feature>
<dbReference type="STRING" id="3914.A0A0L9UIJ1"/>
<protein>
    <recommendedName>
        <fullName evidence="4">DUF632 domain-containing protein</fullName>
    </recommendedName>
</protein>
<dbReference type="SUPFAM" id="SSF54928">
    <property type="entry name" value="RNA-binding domain, RBD"/>
    <property type="match status" value="1"/>
</dbReference>
<feature type="coiled-coil region" evidence="1">
    <location>
        <begin position="121"/>
        <end position="155"/>
    </location>
</feature>
<dbReference type="InterPro" id="IPR035979">
    <property type="entry name" value="RBD_domain_sf"/>
</dbReference>
<feature type="region of interest" description="Disordered" evidence="2">
    <location>
        <begin position="396"/>
        <end position="455"/>
    </location>
</feature>
<dbReference type="InterPro" id="IPR006867">
    <property type="entry name" value="DUF632"/>
</dbReference>
<feature type="compositionally biased region" description="Basic and acidic residues" evidence="2">
    <location>
        <begin position="176"/>
        <end position="190"/>
    </location>
</feature>
<dbReference type="Gene3D" id="3.30.70.330">
    <property type="match status" value="1"/>
</dbReference>
<gene>
    <name evidence="5" type="ORF">LR48_Vigan05g010000</name>
</gene>
<evidence type="ECO:0000256" key="2">
    <source>
        <dbReference type="SAM" id="MobiDB-lite"/>
    </source>
</evidence>
<dbReference type="AlphaFoldDB" id="A0A0L9UIJ1"/>
<evidence type="ECO:0000259" key="4">
    <source>
        <dbReference type="Pfam" id="PF04782"/>
    </source>
</evidence>
<feature type="compositionally biased region" description="Basic and acidic residues" evidence="2">
    <location>
        <begin position="436"/>
        <end position="454"/>
    </location>
</feature>
<evidence type="ECO:0000256" key="3">
    <source>
        <dbReference type="SAM" id="Phobius"/>
    </source>
</evidence>
<sequence>MRQETRELLRVLGGRVWTQEKGLGGSPGSVDEDQHSVNENQRRRECSEEELDEDRRDVQPNRGKRVELPTFEGFDPLGWVSKAETFFELQGVAEEKKGAVVVRFGERNGGTIFERVAARRDNSWERRISEQKRELAEWKKNMQEMRQETRELLRVLGGRVWTQEKGLGGSPGSVDEDQHSVNENQRRRECSEEELDEDRRDVQPNRGKRVELPTFEGFDPLGWVSKAETFFELQGVAEEKKGAVVVRFGERNGGTIFERVAASKQSGIAEEYFPASNVNDRTVKTVYQSLVEQSEAIEDQSSWGRTSGEVTRSEAEANHPGRSGAAKSVGSVWNRHGLPGNRTVLVIKERTVACRGKEPNGIKIWRREPHGRGLLDPNVRRPEPNGEEPNDIKIWRREPHGRGLLDPNVRRPEPNVRELLEPNGRGLSEPNGRGLPDLHGRGLPDQNGRGREEPNGLIATVKGRTILQSKRFPSHWLNGLTIRFKGRTVLQSKQPLSNWPNGLTIRMKDEEGKADERINARERRTDLVKRWTSEQKKGLAVREAPTEGRELFEALKDIEDHFLTAYNSGNEVTRMLEANKIQEGWKLLEEELPPSKPPDLNWRAVAKGFHSYEYTMVVSEDGKKIRRQYPLTESDIEEPQSRIVVAENLPEDHCHQNLMKVFSSWETIHTCPPQTSNSGASSALRLGKVDGLPLSNKLHAFVEYESIELAERAVAELNDEGNWRSGLWVRLMHRRMSKPSQGRGKKGLDVEVGCDEDYTSVPEPHASEKQLEDASFPDTQLHEHALVPQSPVPIAVAIVAVVVAAATAAIVAGVPESIDNHTIGIISIGRPPWYNIAVNGPPTRLHAPPQRLPDPLLPTARVGASPVRSTADQYRLARLLVLFLDLLSLYQSEHFRFF</sequence>
<feature type="compositionally biased region" description="Polar residues" evidence="2">
    <location>
        <begin position="299"/>
        <end position="310"/>
    </location>
</feature>
<organism evidence="5 6">
    <name type="scientific">Phaseolus angularis</name>
    <name type="common">Azuki bean</name>
    <name type="synonym">Vigna angularis</name>
    <dbReference type="NCBI Taxonomy" id="3914"/>
    <lineage>
        <taxon>Eukaryota</taxon>
        <taxon>Viridiplantae</taxon>
        <taxon>Streptophyta</taxon>
        <taxon>Embryophyta</taxon>
        <taxon>Tracheophyta</taxon>
        <taxon>Spermatophyta</taxon>
        <taxon>Magnoliopsida</taxon>
        <taxon>eudicotyledons</taxon>
        <taxon>Gunneridae</taxon>
        <taxon>Pentapetalae</taxon>
        <taxon>rosids</taxon>
        <taxon>fabids</taxon>
        <taxon>Fabales</taxon>
        <taxon>Fabaceae</taxon>
        <taxon>Papilionoideae</taxon>
        <taxon>50 kb inversion clade</taxon>
        <taxon>NPAAA clade</taxon>
        <taxon>indigoferoid/millettioid clade</taxon>
        <taxon>Phaseoleae</taxon>
        <taxon>Vigna</taxon>
    </lineage>
</organism>
<feature type="compositionally biased region" description="Basic and acidic residues" evidence="2">
    <location>
        <begin position="32"/>
        <end position="46"/>
    </location>
</feature>
<reference evidence="6" key="1">
    <citation type="journal article" date="2015" name="Proc. Natl. Acad. Sci. U.S.A.">
        <title>Genome sequencing of adzuki bean (Vigna angularis) provides insight into high starch and low fat accumulation and domestication.</title>
        <authorList>
            <person name="Yang K."/>
            <person name="Tian Z."/>
            <person name="Chen C."/>
            <person name="Luo L."/>
            <person name="Zhao B."/>
            <person name="Wang Z."/>
            <person name="Yu L."/>
            <person name="Li Y."/>
            <person name="Sun Y."/>
            <person name="Li W."/>
            <person name="Chen Y."/>
            <person name="Li Y."/>
            <person name="Zhang Y."/>
            <person name="Ai D."/>
            <person name="Zhao J."/>
            <person name="Shang C."/>
            <person name="Ma Y."/>
            <person name="Wu B."/>
            <person name="Wang M."/>
            <person name="Gao L."/>
            <person name="Sun D."/>
            <person name="Zhang P."/>
            <person name="Guo F."/>
            <person name="Wang W."/>
            <person name="Li Y."/>
            <person name="Wang J."/>
            <person name="Varshney R.K."/>
            <person name="Wang J."/>
            <person name="Ling H.Q."/>
            <person name="Wan P."/>
        </authorList>
    </citation>
    <scope>NUCLEOTIDE SEQUENCE</scope>
    <source>
        <strain evidence="6">cv. Jingnong 6</strain>
    </source>
</reference>
<evidence type="ECO:0000256" key="1">
    <source>
        <dbReference type="SAM" id="Coils"/>
    </source>
</evidence>